<proteinExistence type="predicted"/>
<dbReference type="EMBL" id="PPEK01000011">
    <property type="protein sequence ID" value="PNV67221.1"/>
    <property type="molecule type" value="Genomic_DNA"/>
</dbReference>
<gene>
    <name evidence="1" type="ORF">C2L71_09065</name>
</gene>
<dbReference type="Proteomes" id="UP000236197">
    <property type="component" value="Unassembled WGS sequence"/>
</dbReference>
<accession>A0A2K2UA74</accession>
<protein>
    <submittedName>
        <fullName evidence="1">Uncharacterized protein</fullName>
    </submittedName>
</protein>
<keyword evidence="2" id="KW-1185">Reference proteome</keyword>
<evidence type="ECO:0000313" key="1">
    <source>
        <dbReference type="EMBL" id="PNV67221.1"/>
    </source>
</evidence>
<dbReference type="AlphaFoldDB" id="A0A2K2UA74"/>
<evidence type="ECO:0000313" key="2">
    <source>
        <dbReference type="Proteomes" id="UP000236197"/>
    </source>
</evidence>
<name>A0A2K2UA74_9ACTN</name>
<reference evidence="2" key="1">
    <citation type="submission" date="2018-01" db="EMBL/GenBank/DDBJ databases">
        <title>Rubneribacter badeniensis gen. nov., sp. nov., and Colonibacter rubneri, gen. nov., sp. nov., WGS of new members of the Eggerthellaceae.</title>
        <authorList>
            <person name="Danylec N."/>
            <person name="Stoll D.A."/>
            <person name="Doetsch A."/>
            <person name="Kulling S.E."/>
            <person name="Huch M."/>
        </authorList>
    </citation>
    <scope>NUCLEOTIDE SEQUENCE [LARGE SCALE GENOMIC DNA]</scope>
    <source>
        <strain evidence="2">ResAG-96</strain>
    </source>
</reference>
<comment type="caution">
    <text evidence="1">The sequence shown here is derived from an EMBL/GenBank/DDBJ whole genome shotgun (WGS) entry which is preliminary data.</text>
</comment>
<sequence length="82" mass="9580">MRVAPIIQRRFAPTGFLASAGEPGTDRSRIMWQWSYNTDHVAPIEEKRVMSEHWRESRRPNCAKLREYNEAPDGMSEASLFR</sequence>
<organism evidence="1 2">
    <name type="scientific">Enteroscipio rubneri</name>
    <dbReference type="NCBI Taxonomy" id="2070686"/>
    <lineage>
        <taxon>Bacteria</taxon>
        <taxon>Bacillati</taxon>
        <taxon>Actinomycetota</taxon>
        <taxon>Coriobacteriia</taxon>
        <taxon>Eggerthellales</taxon>
        <taxon>Eggerthellaceae</taxon>
        <taxon>Enteroscipio</taxon>
    </lineage>
</organism>